<dbReference type="CDD" id="cd00146">
    <property type="entry name" value="PKD"/>
    <property type="match status" value="3"/>
</dbReference>
<proteinExistence type="predicted"/>
<name>A0A3S3RIX2_9FLAO</name>
<feature type="domain" description="PKD" evidence="3">
    <location>
        <begin position="1032"/>
        <end position="1089"/>
    </location>
</feature>
<dbReference type="NCBIfam" id="TIGR04183">
    <property type="entry name" value="Por_Secre_tail"/>
    <property type="match status" value="1"/>
</dbReference>
<evidence type="ECO:0000256" key="2">
    <source>
        <dbReference type="SAM" id="SignalP"/>
    </source>
</evidence>
<dbReference type="Gene3D" id="2.60.40.10">
    <property type="entry name" value="Immunoglobulins"/>
    <property type="match status" value="5"/>
</dbReference>
<protein>
    <submittedName>
        <fullName evidence="4">PKD domain-containing protein</fullName>
    </submittedName>
</protein>
<feature type="domain" description="PKD" evidence="3">
    <location>
        <begin position="142"/>
        <end position="223"/>
    </location>
</feature>
<feature type="signal peptide" evidence="2">
    <location>
        <begin position="1"/>
        <end position="30"/>
    </location>
</feature>
<dbReference type="Pfam" id="PF18911">
    <property type="entry name" value="PKD_4"/>
    <property type="match status" value="2"/>
</dbReference>
<evidence type="ECO:0000259" key="3">
    <source>
        <dbReference type="PROSITE" id="PS50093"/>
    </source>
</evidence>
<dbReference type="InterPro" id="IPR035986">
    <property type="entry name" value="PKD_dom_sf"/>
</dbReference>
<dbReference type="InterPro" id="IPR013783">
    <property type="entry name" value="Ig-like_fold"/>
</dbReference>
<dbReference type="InterPro" id="IPR026444">
    <property type="entry name" value="Secre_tail"/>
</dbReference>
<feature type="chain" id="PRO_5018667221" evidence="2">
    <location>
        <begin position="31"/>
        <end position="1626"/>
    </location>
</feature>
<comment type="caution">
    <text evidence="4">The sequence shown here is derived from an EMBL/GenBank/DDBJ whole genome shotgun (WGS) entry which is preliminary data.</text>
</comment>
<organism evidence="4 5">
    <name type="scientific">Flavobacterium cerinum</name>
    <dbReference type="NCBI Taxonomy" id="2502784"/>
    <lineage>
        <taxon>Bacteria</taxon>
        <taxon>Pseudomonadati</taxon>
        <taxon>Bacteroidota</taxon>
        <taxon>Flavobacteriia</taxon>
        <taxon>Flavobacteriales</taxon>
        <taxon>Flavobacteriaceae</taxon>
        <taxon>Flavobacterium</taxon>
    </lineage>
</organism>
<dbReference type="PROSITE" id="PS50093">
    <property type="entry name" value="PKD"/>
    <property type="match status" value="3"/>
</dbReference>
<dbReference type="Proteomes" id="UP000287527">
    <property type="component" value="Unassembled WGS sequence"/>
</dbReference>
<keyword evidence="5" id="KW-1185">Reference proteome</keyword>
<dbReference type="InterPro" id="IPR000601">
    <property type="entry name" value="PKD_dom"/>
</dbReference>
<dbReference type="EMBL" id="SBII01000008">
    <property type="protein sequence ID" value="RWW99589.1"/>
    <property type="molecule type" value="Genomic_DNA"/>
</dbReference>
<evidence type="ECO:0000256" key="1">
    <source>
        <dbReference type="ARBA" id="ARBA00022729"/>
    </source>
</evidence>
<keyword evidence="1 2" id="KW-0732">Signal</keyword>
<accession>A0A3S3RIX2</accession>
<dbReference type="OrthoDB" id="8913664at2"/>
<evidence type="ECO:0000313" key="4">
    <source>
        <dbReference type="EMBL" id="RWW99589.1"/>
    </source>
</evidence>
<dbReference type="RefSeq" id="WP_128390139.1">
    <property type="nucleotide sequence ID" value="NZ_SBII01000008.1"/>
</dbReference>
<dbReference type="InterPro" id="IPR022409">
    <property type="entry name" value="PKD/Chitinase_dom"/>
</dbReference>
<gene>
    <name evidence="4" type="ORF">EPI11_11590</name>
</gene>
<reference evidence="4 5" key="1">
    <citation type="submission" date="2019-01" db="EMBL/GenBank/DDBJ databases">
        <title>Flavobacterium sp. nov.,isolated from freshwater.</title>
        <authorList>
            <person name="Zhang R."/>
            <person name="Du Z.-J."/>
        </authorList>
    </citation>
    <scope>NUCLEOTIDE SEQUENCE [LARGE SCALE GENOMIC DNA]</scope>
    <source>
        <strain evidence="4 5">1E403</strain>
    </source>
</reference>
<feature type="domain" description="PKD" evidence="3">
    <location>
        <begin position="688"/>
        <end position="710"/>
    </location>
</feature>
<dbReference type="SMART" id="SM00089">
    <property type="entry name" value="PKD"/>
    <property type="match status" value="4"/>
</dbReference>
<evidence type="ECO:0000313" key="5">
    <source>
        <dbReference type="Proteomes" id="UP000287527"/>
    </source>
</evidence>
<sequence>MKKHLTGRKKRLKFILGCLFWLMMFNNLNAQNVTLTWDKESGCQIYKPRDKKAAADTPDIGPGDCVRVCEESQVTYTLNNSSSIWSIVWTVTGGTINGSNSGTSCVVDWGNAGYGFVSATYMTPNGQRTKEMCLEVITGPKPSFIIVPGSKEFCLEETIYFTNTSSANGGSQIISYFWDFGDDTYSSEFEPTHTYAQPGGKTVKLTVTNECNCSKTFKYDIYIHDTKAFPITCNSVVCENATDDYSIPEEIAKECDGHHNWKVEGGTILSQQPYGGTITVQWDNVGPGGFGYVIYDGSECGLRCAQIAIKVPVVTSKTEILGDAVVCANNQYRYKLPQWPTTDFVWSIVANGTGASIINTDQRNEVIVNTVMEGNITLRCTYQNSMLKCGGYTEFNIHVKAMGIISGPKELCQNTQQTYTVNNGYIGTWTLKRPDNSIATSTGNSFQDPFDIPGNYTLSITGDDFCPPSSPFIIRVDAIPAPPDTGYIEGPTSICTGVPIEYSIFNDVPGTVIGWEVTNGTISGSNYGNAVTVVFNPGFSTYNIRVWRENIAAPHCASYKVAKRIRPIKVLVNISTNVNPVCASSTNQYYSNFTLGEVYEWSVSPAIAGSVASGNGSDNVTILWNQLSLPNTEVILKVRKCNVWYTASYPVTVVLSPLISITGVANSICPGDSVSPSISPSLSSGMATWDFGDGSAPVTVAANIVPTHQYGNVASSTSYTITVMVANPNGCLTPATATKTVVVNPAPVALITPDPDQTFCDIVDPFMLTVTIQSGVTGTANITWYKDGGIVSTGTTNYDLFVTDFGDYRAWVQNPNGCGQFTNTVRVINKCNNGCIISPLPTTILGLTQNGCNVIDATATSNPTPVSYAWSAGPEATVSTSTQNSASFKYKKAGNHTIIYDAFYLNANNQLCKLTTVENKIIPYIAKIKYSVVCGPSGMYTLTLIDDSNFYPSTAPTSKVFTVGTNQYAVSPTTPSYSINVLPGNHTIGVTLSRPGFPSCSDAMILNLPAMPNSTIITPNAMCDGTGFQLTSGSGATAGLSYLWNFGDGSTNHQPEPVKVYGSPGPKTIYLTVSNIYGCSSTSSVNVYVNPNQLDGNLTSTSPNCEGDPVILTYNSTGTAPSNYTWMSDQGIIGYSTSPTYQVNNSGSYWVTVGNTLGCTKVISATPVKFIMSPDAEVTGPDAVCVSQPFKLSGYAGVGNLEYRWLLGTTQIAPWSSSATLNYSLNAPGSYTFKVEVRVPDGSGGYCVSSANHVVTVYSTPQAPILNYAVIGCDPYTVQLTADAGTAGTYTWSNGLQGSNVQVNNGGPFMVTFTNLGGCTSTAQFDVPKDPEEYFWIFPKGCYEFCMDRKEGLVEILGPAPQAQFDEWRWIKDFLVTQSGVGAVPNYYIASSGTYKMGLRNDICYKETQNMEVKVEQCKCSIKYDVKDIRVENKPFCHYLIDMYIDNPYGYPIQVNISTVNNGMGIFTPSVVTVPPGGSGFHLDFIPTGYLGGTSLAIVLTTTLEGGEICRTTDKITLPICDIITSMVNPNGDTDNGNAMARLNSLIVAPNPSSDVTGLTYVFANEKAVSRSIEIYSLMGVLLETHTPEAQQGKWTVNLGRYAAGQYIVVMREDGVSVAQKAIIKE</sequence>
<dbReference type="SUPFAM" id="SSF49299">
    <property type="entry name" value="PKD domain"/>
    <property type="match status" value="3"/>
</dbReference>